<feature type="domain" description="4Fe-4S Mo/W bis-MGD-type" evidence="10">
    <location>
        <begin position="59"/>
        <end position="103"/>
    </location>
</feature>
<evidence type="ECO:0000313" key="12">
    <source>
        <dbReference type="Proteomes" id="UP000002026"/>
    </source>
</evidence>
<keyword evidence="4" id="KW-0560">Oxidoreductase</keyword>
<keyword evidence="12" id="KW-1185">Reference proteome</keyword>
<evidence type="ECO:0000256" key="5">
    <source>
        <dbReference type="ARBA" id="ARBA00023004"/>
    </source>
</evidence>
<dbReference type="STRING" id="471855.Shel_27730"/>
<dbReference type="GO" id="GO:0051536">
    <property type="term" value="F:iron-sulfur cluster binding"/>
    <property type="evidence" value="ECO:0007669"/>
    <property type="project" value="UniProtKB-KW"/>
</dbReference>
<accession>C7N432</accession>
<dbReference type="GO" id="GO:0043546">
    <property type="term" value="F:molybdopterin cofactor binding"/>
    <property type="evidence" value="ECO:0007669"/>
    <property type="project" value="InterPro"/>
</dbReference>
<feature type="chain" id="PRO_5002980559" evidence="7">
    <location>
        <begin position="38"/>
        <end position="801"/>
    </location>
</feature>
<proteinExistence type="inferred from homology"/>
<comment type="similarity">
    <text evidence="1">Belongs to the prokaryotic molybdopterin-containing oxidoreductase family.</text>
</comment>
<feature type="signal peptide" evidence="7">
    <location>
        <begin position="1"/>
        <end position="37"/>
    </location>
</feature>
<dbReference type="RefSeq" id="WP_012799863.1">
    <property type="nucleotide sequence ID" value="NC_013165.1"/>
</dbReference>
<dbReference type="PANTHER" id="PTHR43742">
    <property type="entry name" value="TRIMETHYLAMINE-N-OXIDE REDUCTASE"/>
    <property type="match status" value="1"/>
</dbReference>
<dbReference type="Pfam" id="PF04879">
    <property type="entry name" value="Molybdop_Fe4S4"/>
    <property type="match status" value="1"/>
</dbReference>
<evidence type="ECO:0000256" key="2">
    <source>
        <dbReference type="ARBA" id="ARBA00022723"/>
    </source>
</evidence>
<dbReference type="HOGENOM" id="CLU_000422_13_3_11"/>
<dbReference type="Gene3D" id="2.40.40.20">
    <property type="match status" value="1"/>
</dbReference>
<protein>
    <submittedName>
        <fullName evidence="11">Anaerobic dehydrogenase, typically selenocysteine-containing</fullName>
    </submittedName>
</protein>
<dbReference type="InterPro" id="IPR006657">
    <property type="entry name" value="MoPterin_dinucl-bd_dom"/>
</dbReference>
<dbReference type="Gene3D" id="3.40.50.740">
    <property type="match status" value="2"/>
</dbReference>
<evidence type="ECO:0000259" key="10">
    <source>
        <dbReference type="Pfam" id="PF04879"/>
    </source>
</evidence>
<dbReference type="Gene3D" id="3.40.228.10">
    <property type="entry name" value="Dimethylsulfoxide Reductase, domain 2"/>
    <property type="match status" value="1"/>
</dbReference>
<dbReference type="AlphaFoldDB" id="C7N432"/>
<keyword evidence="3 7" id="KW-0732">Signal</keyword>
<evidence type="ECO:0000256" key="6">
    <source>
        <dbReference type="ARBA" id="ARBA00023014"/>
    </source>
</evidence>
<dbReference type="InterPro" id="IPR006656">
    <property type="entry name" value="Mopterin_OxRdtase"/>
</dbReference>
<dbReference type="SUPFAM" id="SSF50692">
    <property type="entry name" value="ADC-like"/>
    <property type="match status" value="1"/>
</dbReference>
<dbReference type="GO" id="GO:0046872">
    <property type="term" value="F:metal ion binding"/>
    <property type="evidence" value="ECO:0007669"/>
    <property type="project" value="UniProtKB-KW"/>
</dbReference>
<name>C7N432_SLAHD</name>
<dbReference type="InterPro" id="IPR006963">
    <property type="entry name" value="Mopterin_OxRdtase_4Fe-4S_dom"/>
</dbReference>
<dbReference type="InterPro" id="IPR050612">
    <property type="entry name" value="Prok_Mopterin_Oxidored"/>
</dbReference>
<dbReference type="SUPFAM" id="SSF53706">
    <property type="entry name" value="Formate dehydrogenase/DMSO reductase, domains 1-3"/>
    <property type="match status" value="1"/>
</dbReference>
<dbReference type="KEGG" id="shi:Shel_27730"/>
<dbReference type="Proteomes" id="UP000002026">
    <property type="component" value="Chromosome"/>
</dbReference>
<reference evidence="11 12" key="1">
    <citation type="journal article" date="2009" name="Stand. Genomic Sci.">
        <title>Complete genome sequence of Slackia heliotrinireducens type strain (RHS 1).</title>
        <authorList>
            <person name="Pukall R."/>
            <person name="Lapidus A."/>
            <person name="Nolan M."/>
            <person name="Copeland A."/>
            <person name="Glavina Del Rio T."/>
            <person name="Lucas S."/>
            <person name="Chen F."/>
            <person name="Tice H."/>
            <person name="Cheng J.F."/>
            <person name="Chertkov O."/>
            <person name="Bruce D."/>
            <person name="Goodwin L."/>
            <person name="Kuske C."/>
            <person name="Brettin T."/>
            <person name="Detter J.C."/>
            <person name="Han C."/>
            <person name="Pitluck S."/>
            <person name="Pati A."/>
            <person name="Mavrommatis K."/>
            <person name="Ivanova N."/>
            <person name="Ovchinnikova G."/>
            <person name="Chen A."/>
            <person name="Palaniappan K."/>
            <person name="Schneider S."/>
            <person name="Rohde M."/>
            <person name="Chain P."/>
            <person name="D'haeseleer P."/>
            <person name="Goker M."/>
            <person name="Bristow J."/>
            <person name="Eisen J.A."/>
            <person name="Markowitz V."/>
            <person name="Kyrpides N.C."/>
            <person name="Klenk H.P."/>
            <person name="Hugenholtz P."/>
        </authorList>
    </citation>
    <scope>NUCLEOTIDE SEQUENCE [LARGE SCALE GENOMIC DNA]</scope>
    <source>
        <strain evidence="12">ATCC 29202 / DSM 20476 / NCTC 11029 / RHS 1</strain>
    </source>
</reference>
<dbReference type="InterPro" id="IPR009010">
    <property type="entry name" value="Asp_de-COase-like_dom_sf"/>
</dbReference>
<keyword evidence="2" id="KW-0479">Metal-binding</keyword>
<gene>
    <name evidence="11" type="ordered locus">Shel_27730</name>
</gene>
<dbReference type="EMBL" id="CP001684">
    <property type="protein sequence ID" value="ACV23768.1"/>
    <property type="molecule type" value="Genomic_DNA"/>
</dbReference>
<evidence type="ECO:0000259" key="8">
    <source>
        <dbReference type="Pfam" id="PF00384"/>
    </source>
</evidence>
<dbReference type="eggNOG" id="COG0243">
    <property type="taxonomic scope" value="Bacteria"/>
</dbReference>
<dbReference type="Pfam" id="PF00384">
    <property type="entry name" value="Molybdopterin"/>
    <property type="match status" value="1"/>
</dbReference>
<evidence type="ECO:0000259" key="9">
    <source>
        <dbReference type="Pfam" id="PF01568"/>
    </source>
</evidence>
<evidence type="ECO:0000313" key="11">
    <source>
        <dbReference type="EMBL" id="ACV23768.1"/>
    </source>
</evidence>
<keyword evidence="5" id="KW-0408">Iron</keyword>
<evidence type="ECO:0000256" key="1">
    <source>
        <dbReference type="ARBA" id="ARBA00010312"/>
    </source>
</evidence>
<evidence type="ECO:0000256" key="3">
    <source>
        <dbReference type="ARBA" id="ARBA00022729"/>
    </source>
</evidence>
<dbReference type="Pfam" id="PF01568">
    <property type="entry name" value="Molydop_binding"/>
    <property type="match status" value="1"/>
</dbReference>
<dbReference type="GO" id="GO:0016491">
    <property type="term" value="F:oxidoreductase activity"/>
    <property type="evidence" value="ECO:0007669"/>
    <property type="project" value="UniProtKB-KW"/>
</dbReference>
<organism evidence="11 12">
    <name type="scientific">Slackia heliotrinireducens (strain ATCC 29202 / DSM 20476 / NCTC 11029 / RHS 1)</name>
    <name type="common">Peptococcus heliotrinreducens</name>
    <dbReference type="NCBI Taxonomy" id="471855"/>
    <lineage>
        <taxon>Bacteria</taxon>
        <taxon>Bacillati</taxon>
        <taxon>Actinomycetota</taxon>
        <taxon>Coriobacteriia</taxon>
        <taxon>Eggerthellales</taxon>
        <taxon>Eggerthellaceae</taxon>
        <taxon>Slackia</taxon>
    </lineage>
</organism>
<dbReference type="InterPro" id="IPR006311">
    <property type="entry name" value="TAT_signal"/>
</dbReference>
<feature type="domain" description="Molybdopterin dinucleotide-binding" evidence="9">
    <location>
        <begin position="680"/>
        <end position="775"/>
    </location>
</feature>
<evidence type="ECO:0000256" key="7">
    <source>
        <dbReference type="SAM" id="SignalP"/>
    </source>
</evidence>
<feature type="domain" description="Molybdopterin oxidoreductase" evidence="8">
    <location>
        <begin position="107"/>
        <end position="578"/>
    </location>
</feature>
<dbReference type="PROSITE" id="PS51318">
    <property type="entry name" value="TAT"/>
    <property type="match status" value="1"/>
</dbReference>
<evidence type="ECO:0000256" key="4">
    <source>
        <dbReference type="ARBA" id="ARBA00023002"/>
    </source>
</evidence>
<sequence length="801" mass="88298">MTKSIARTALTRRGFLKTAAAGMAGAGLSGLTLTGCAATTPGAEDTSGDTLAYTYHNEHCLCNCMFQCTVRDGKLVKIQPRPNEDHRYQNVCLKGISEIQNIYGEARIQQPMKRVGERGSGEFEAISWDEAFQMCADAFKACDETYGEGHIWMQFSTEAQQRFAPLLPSLVKAQTGIPPLNGYDMGQGNGQNQAFAWSGMFAQNTIWEWPMARTVLMVNCNVVETGMMWSRGMLDAQEAGTKIIVVDPRFSPTAAKADEWVPLTAGTDPALFMGMIHHILENDLYDREHVIAHTALPHLIDAATGTTVGTSREVQDPETGETSTVVDPYVWDAKSNTFKPYNQEGVEPELEGTFKVNGVECVTQFTKLKNDYAGYTLEWAEGITGTPAAQIAQVAEEYAKGPSIICNGVGGIDKFQASDIAGHCYALIASLTGNYGKRGTGLGIYCYHTSLYEAALGGWPLPEEYHVTAPMGFYDVVQKSDDVHAAMFFGDIPTQKAANWAKTEEWLNSLDFVALADIYKSSVMDYVDLVLPVCSKLECPDSVGGVKNANGYILQNQKVLDPLFESKSDFYIERGIAEAMGLGDLMPKDGEEYARAILTSDDPQIAGFTLEKLTEANGALKLLGSEDELGPEVGFEYHTPTGKQEPYYENMLKWGQAFPMWEEPNETYADNPLREKYPLQFGQARTRFRVHSAYSGAGWIQDLYEPHIELNPVDAAERGLSDGDQVEAFNDRGSFTTKLRVNNAIRPGSAFMAESTYRQYMDGTMMQNVTNDQLSERGYDLIFGPMIPYNDTLIEIKKVGA</sequence>
<keyword evidence="6" id="KW-0411">Iron-sulfur</keyword>
<dbReference type="Gene3D" id="2.20.25.90">
    <property type="entry name" value="ADC-like domains"/>
    <property type="match status" value="1"/>
</dbReference>